<dbReference type="EMBL" id="JAFCLK010000023">
    <property type="protein sequence ID" value="MBR1138776.1"/>
    <property type="molecule type" value="Genomic_DNA"/>
</dbReference>
<evidence type="ECO:0000313" key="2">
    <source>
        <dbReference type="Proteomes" id="UP001314635"/>
    </source>
</evidence>
<keyword evidence="2" id="KW-1185">Reference proteome</keyword>
<proteinExistence type="predicted"/>
<name>A0ABS5GCG4_9BRAD</name>
<dbReference type="Proteomes" id="UP001314635">
    <property type="component" value="Unassembled WGS sequence"/>
</dbReference>
<reference evidence="2" key="1">
    <citation type="journal article" date="2021" name="ISME J.">
        <title>Evolutionary origin and ecological implication of a unique nif island in free-living Bradyrhizobium lineages.</title>
        <authorList>
            <person name="Tao J."/>
        </authorList>
    </citation>
    <scope>NUCLEOTIDE SEQUENCE [LARGE SCALE GENOMIC DNA]</scope>
    <source>
        <strain evidence="2">SZCCT0094</strain>
    </source>
</reference>
<accession>A0ABS5GCG4</accession>
<sequence>MRTYREHPRSLNRRLVEDYVRDHSEYVELAIEALAQAAPVTLALVQFHKAIRRSPARNFWPFIRKTKGVLFVRSADTGRDSPWPWQRTKTGNMRYALPGVLLFSPWLPNVRRDVRNRTIELQRTRAHIRSMAGQDDVWSQNLHWFIFYGTRRARWLLEEVKVLQGIAGPESIAALDRWSDDPLRGSNITLRISRNTLVYRDGPEHCEIDIPAALTKPLSIPSTPDRDLKLHLVRAGRQSYSP</sequence>
<comment type="caution">
    <text evidence="1">The sequence shown here is derived from an EMBL/GenBank/DDBJ whole genome shotgun (WGS) entry which is preliminary data.</text>
</comment>
<dbReference type="RefSeq" id="WP_172242062.1">
    <property type="nucleotide sequence ID" value="NZ_JABFDP010000036.1"/>
</dbReference>
<evidence type="ECO:0000313" key="1">
    <source>
        <dbReference type="EMBL" id="MBR1138776.1"/>
    </source>
</evidence>
<protein>
    <submittedName>
        <fullName evidence="1">Uncharacterized protein</fullName>
    </submittedName>
</protein>
<gene>
    <name evidence="1" type="ORF">JQ619_23710</name>
</gene>
<organism evidence="1 2">
    <name type="scientific">Bradyrhizobium denitrificans</name>
    <dbReference type="NCBI Taxonomy" id="2734912"/>
    <lineage>
        <taxon>Bacteria</taxon>
        <taxon>Pseudomonadati</taxon>
        <taxon>Pseudomonadota</taxon>
        <taxon>Alphaproteobacteria</taxon>
        <taxon>Hyphomicrobiales</taxon>
        <taxon>Nitrobacteraceae</taxon>
        <taxon>Bradyrhizobium</taxon>
    </lineage>
</organism>